<dbReference type="InterPro" id="IPR005467">
    <property type="entry name" value="His_kinase_dom"/>
</dbReference>
<evidence type="ECO:0000259" key="7">
    <source>
        <dbReference type="PROSITE" id="PS50109"/>
    </source>
</evidence>
<feature type="coiled-coil region" evidence="6">
    <location>
        <begin position="25"/>
        <end position="66"/>
    </location>
</feature>
<evidence type="ECO:0000256" key="2">
    <source>
        <dbReference type="ARBA" id="ARBA00012438"/>
    </source>
</evidence>
<dbReference type="AlphaFoldDB" id="A0A1T5KK45"/>
<dbReference type="InterPro" id="IPR003594">
    <property type="entry name" value="HATPase_dom"/>
</dbReference>
<dbReference type="InterPro" id="IPR016381">
    <property type="entry name" value="Sig_transdc_His_kinase_DegS"/>
</dbReference>
<evidence type="ECO:0000256" key="1">
    <source>
        <dbReference type="ARBA" id="ARBA00000085"/>
    </source>
</evidence>
<dbReference type="Pfam" id="PF05384">
    <property type="entry name" value="DegS"/>
    <property type="match status" value="1"/>
</dbReference>
<dbReference type="SUPFAM" id="SSF55874">
    <property type="entry name" value="ATPase domain of HSP90 chaperone/DNA topoisomerase II/histidine kinase"/>
    <property type="match status" value="1"/>
</dbReference>
<evidence type="ECO:0000256" key="3">
    <source>
        <dbReference type="ARBA" id="ARBA00022679"/>
    </source>
</evidence>
<name>A0A1T5KK45_9FIRM</name>
<comment type="catalytic activity">
    <reaction evidence="1">
        <text>ATP + protein L-histidine = ADP + protein N-phospho-L-histidine.</text>
        <dbReference type="EC" id="2.7.13.3"/>
    </reaction>
</comment>
<evidence type="ECO:0000256" key="4">
    <source>
        <dbReference type="ARBA" id="ARBA00022777"/>
    </source>
</evidence>
<dbReference type="STRING" id="36842.SAMN02194393_01895"/>
<dbReference type="InterPro" id="IPR036890">
    <property type="entry name" value="HATPase_C_sf"/>
</dbReference>
<sequence length="388" mass="44843">MSKNVDIKNLNEIVEKTIHAIESGKKEIFDISEKARNECKEIEDELLELKNKVLKTIEACEKLERLEINSRQRLLVVSRNFNKFSEADIKEAYEVANDLQVRLTLKRHEEKELIKQRNNLEMRYKRSKEVVLKAESLTSKVGVALGYLSGNLKGVFEQLEDMQQRQFLGIKIIKAQEEERQRVSKEIHDGPAQTMANIVLKAELCDKLLDMDKERAKNELRLLKEIVRNSLKDIRKIIYDLMPMSLDDLGLIPTIQRLVINFKKETNVKVDFVVNGESHIKESIIQLTIFRIIQEALNNIKKHAKANIVLIKLDIGMDKIYIKIVDDGIGFDVNEKVNSLDDKNGFGLYSIKERVDLLRGKIDIESKKDKGTKINVSIPLCEEEEQYV</sequence>
<dbReference type="InterPro" id="IPR011712">
    <property type="entry name" value="Sig_transdc_His_kin_sub3_dim/P"/>
</dbReference>
<dbReference type="Proteomes" id="UP000190285">
    <property type="component" value="Unassembled WGS sequence"/>
</dbReference>
<dbReference type="PANTHER" id="PTHR24421:SF55">
    <property type="entry name" value="SENSOR HISTIDINE KINASE YDFH"/>
    <property type="match status" value="1"/>
</dbReference>
<keyword evidence="6" id="KW-0175">Coiled coil</keyword>
<protein>
    <recommendedName>
        <fullName evidence="2">histidine kinase</fullName>
        <ecNumber evidence="2">2.7.13.3</ecNumber>
    </recommendedName>
</protein>
<dbReference type="PROSITE" id="PS50109">
    <property type="entry name" value="HIS_KIN"/>
    <property type="match status" value="1"/>
</dbReference>
<dbReference type="PANTHER" id="PTHR24421">
    <property type="entry name" value="NITRATE/NITRITE SENSOR PROTEIN NARX-RELATED"/>
    <property type="match status" value="1"/>
</dbReference>
<accession>A0A1T5KK45</accession>
<dbReference type="Pfam" id="PF02518">
    <property type="entry name" value="HATPase_c"/>
    <property type="match status" value="1"/>
</dbReference>
<dbReference type="CDD" id="cd16917">
    <property type="entry name" value="HATPase_UhpB-NarQ-NarX-like"/>
    <property type="match status" value="1"/>
</dbReference>
<keyword evidence="9" id="KW-1185">Reference proteome</keyword>
<dbReference type="EC" id="2.7.13.3" evidence="2"/>
<dbReference type="OrthoDB" id="9781904at2"/>
<keyword evidence="3" id="KW-0808">Transferase</keyword>
<dbReference type="Pfam" id="PF07730">
    <property type="entry name" value="HisKA_3"/>
    <property type="match status" value="1"/>
</dbReference>
<dbReference type="Gene3D" id="1.20.5.1930">
    <property type="match status" value="1"/>
</dbReference>
<dbReference type="RefSeq" id="WP_079491131.1">
    <property type="nucleotide sequence ID" value="NZ_FUZT01000004.1"/>
</dbReference>
<dbReference type="PIRSF" id="PIRSF003169">
    <property type="entry name" value="STHK_DegS"/>
    <property type="match status" value="1"/>
</dbReference>
<dbReference type="GO" id="GO:0016020">
    <property type="term" value="C:membrane"/>
    <property type="evidence" value="ECO:0007669"/>
    <property type="project" value="InterPro"/>
</dbReference>
<dbReference type="InterPro" id="IPR050482">
    <property type="entry name" value="Sensor_HK_TwoCompSys"/>
</dbReference>
<dbReference type="SMART" id="SM00387">
    <property type="entry name" value="HATPase_c"/>
    <property type="match status" value="1"/>
</dbReference>
<evidence type="ECO:0000313" key="8">
    <source>
        <dbReference type="EMBL" id="SKC64053.1"/>
    </source>
</evidence>
<keyword evidence="5" id="KW-0902">Two-component regulatory system</keyword>
<dbReference type="Gene3D" id="3.30.565.10">
    <property type="entry name" value="Histidine kinase-like ATPase, C-terminal domain"/>
    <property type="match status" value="1"/>
</dbReference>
<organism evidence="8 9">
    <name type="scientific">Maledivibacter halophilus</name>
    <dbReference type="NCBI Taxonomy" id="36842"/>
    <lineage>
        <taxon>Bacteria</taxon>
        <taxon>Bacillati</taxon>
        <taxon>Bacillota</taxon>
        <taxon>Clostridia</taxon>
        <taxon>Peptostreptococcales</taxon>
        <taxon>Caminicellaceae</taxon>
        <taxon>Maledivibacter</taxon>
    </lineage>
</organism>
<proteinExistence type="predicted"/>
<dbReference type="GO" id="GO:0000155">
    <property type="term" value="F:phosphorelay sensor kinase activity"/>
    <property type="evidence" value="ECO:0007669"/>
    <property type="project" value="InterPro"/>
</dbReference>
<evidence type="ECO:0000313" key="9">
    <source>
        <dbReference type="Proteomes" id="UP000190285"/>
    </source>
</evidence>
<keyword evidence="4 8" id="KW-0418">Kinase</keyword>
<dbReference type="EMBL" id="FUZT01000004">
    <property type="protein sequence ID" value="SKC64053.1"/>
    <property type="molecule type" value="Genomic_DNA"/>
</dbReference>
<evidence type="ECO:0000256" key="6">
    <source>
        <dbReference type="SAM" id="Coils"/>
    </source>
</evidence>
<evidence type="ECO:0000256" key="5">
    <source>
        <dbReference type="ARBA" id="ARBA00023012"/>
    </source>
</evidence>
<dbReference type="GO" id="GO:0046983">
    <property type="term" value="F:protein dimerization activity"/>
    <property type="evidence" value="ECO:0007669"/>
    <property type="project" value="InterPro"/>
</dbReference>
<gene>
    <name evidence="8" type="ORF">SAMN02194393_01895</name>
</gene>
<dbReference type="InterPro" id="IPR008595">
    <property type="entry name" value="DegS"/>
</dbReference>
<reference evidence="8 9" key="1">
    <citation type="submission" date="2017-02" db="EMBL/GenBank/DDBJ databases">
        <authorList>
            <person name="Peterson S.W."/>
        </authorList>
    </citation>
    <scope>NUCLEOTIDE SEQUENCE [LARGE SCALE GENOMIC DNA]</scope>
    <source>
        <strain evidence="8 9">M1</strain>
    </source>
</reference>
<feature type="domain" description="Histidine kinase" evidence="7">
    <location>
        <begin position="182"/>
        <end position="382"/>
    </location>
</feature>